<dbReference type="GO" id="GO:0005634">
    <property type="term" value="C:nucleus"/>
    <property type="evidence" value="ECO:0007669"/>
    <property type="project" value="UniProtKB-SubCell"/>
</dbReference>
<dbReference type="GO" id="GO:0000978">
    <property type="term" value="F:RNA polymerase II cis-regulatory region sequence-specific DNA binding"/>
    <property type="evidence" value="ECO:0007669"/>
    <property type="project" value="TreeGrafter"/>
</dbReference>
<accession>A0A834BZK6</accession>
<dbReference type="InterPro" id="IPR036390">
    <property type="entry name" value="WH_DNA-bd_sf"/>
</dbReference>
<dbReference type="Proteomes" id="UP000646548">
    <property type="component" value="Unassembled WGS sequence"/>
</dbReference>
<evidence type="ECO:0000313" key="10">
    <source>
        <dbReference type="Proteomes" id="UP000646548"/>
    </source>
</evidence>
<evidence type="ECO:0000256" key="4">
    <source>
        <dbReference type="ARBA" id="ARBA00023159"/>
    </source>
</evidence>
<dbReference type="SUPFAM" id="SSF49879">
    <property type="entry name" value="SMAD/FHA domain"/>
    <property type="match status" value="1"/>
</dbReference>
<keyword evidence="4" id="KW-0010">Activator</keyword>
<dbReference type="InterPro" id="IPR036388">
    <property type="entry name" value="WH-like_DNA-bd_sf"/>
</dbReference>
<dbReference type="InterPro" id="IPR008984">
    <property type="entry name" value="SMAD_FHA_dom_sf"/>
</dbReference>
<dbReference type="Pfam" id="PF00605">
    <property type="entry name" value="IRF"/>
    <property type="match status" value="1"/>
</dbReference>
<evidence type="ECO:0000256" key="1">
    <source>
        <dbReference type="ARBA" id="ARBA00004123"/>
    </source>
</evidence>
<dbReference type="PANTHER" id="PTHR11949">
    <property type="entry name" value="INTERFERON REGULATORY FACTOR"/>
    <property type="match status" value="1"/>
</dbReference>
<keyword evidence="2" id="KW-0805">Transcription regulation</keyword>
<dbReference type="FunFam" id="1.10.10.10:FF:000041">
    <property type="entry name" value="Interferon regulatory factor 4"/>
    <property type="match status" value="1"/>
</dbReference>
<protein>
    <submittedName>
        <fullName evidence="9">Interferon regulatory factor 8</fullName>
    </submittedName>
</protein>
<comment type="subcellular location">
    <subcellularLocation>
        <location evidence="1">Nucleus</location>
    </subcellularLocation>
</comment>
<dbReference type="Pfam" id="PF10401">
    <property type="entry name" value="IRF-3"/>
    <property type="match status" value="1"/>
</dbReference>
<feature type="domain" description="IRF tryptophan pentad repeat" evidence="8">
    <location>
        <begin position="9"/>
        <end position="116"/>
    </location>
</feature>
<dbReference type="SUPFAM" id="SSF46785">
    <property type="entry name" value="Winged helix' DNA-binding domain"/>
    <property type="match status" value="1"/>
</dbReference>
<evidence type="ECO:0000313" key="9">
    <source>
        <dbReference type="EMBL" id="KAF6719980.1"/>
    </source>
</evidence>
<feature type="region of interest" description="Disordered" evidence="7">
    <location>
        <begin position="125"/>
        <end position="166"/>
    </location>
</feature>
<evidence type="ECO:0000256" key="3">
    <source>
        <dbReference type="ARBA" id="ARBA00023125"/>
    </source>
</evidence>
<dbReference type="PROSITE" id="PS51507">
    <property type="entry name" value="IRF_2"/>
    <property type="match status" value="1"/>
</dbReference>
<sequence>MVAVRMRSTRRLRSWIIEQVSSGKYPGVMWDDDAKTMFRIPWKHAGKQDFRKDEDAAIFKAWAQFKGKLTDGGQDNPAGWKTRLRCALNKSPEFKEVPERAQLDISEPYKVYRLVPISEQGLVIPEKKSKEKGGRKLKRRGSESQSDCSRVKQIKTEEAPPPPVEAEPLLQSAVPSQTEEFLQSSTVLQPDALGEIQLDVRIEESVSAPAEGQDSLVVAVQFLGQEVVRRQIFGSDVRILYQPSSALPPTPAVLSSNFPRILLPEPPATLPAGQQRQALFTLLPFMEKGVVLTSSPQGVYGMRFCQGRVFWIGPHGHEAGLRRMERNTEPVLLFNKEAFRQELDHFRTNGGDPPQCSFTLCFGEELTPNEDPSTKLITAKVSLPWAEEQVRNADSIFQSISVLQTLASQSPLGEITLNLVSVLPAANQELSALPPV</sequence>
<keyword evidence="3" id="KW-0238">DNA-binding</keyword>
<name>A0A834BZK6_ORYME</name>
<dbReference type="AlphaFoldDB" id="A0A834BZK6"/>
<dbReference type="InterPro" id="IPR019471">
    <property type="entry name" value="Interferon_reg_factor-3"/>
</dbReference>
<dbReference type="GO" id="GO:0000981">
    <property type="term" value="F:DNA-binding transcription factor activity, RNA polymerase II-specific"/>
    <property type="evidence" value="ECO:0007669"/>
    <property type="project" value="TreeGrafter"/>
</dbReference>
<dbReference type="Gene3D" id="2.60.200.10">
    <property type="match status" value="1"/>
</dbReference>
<dbReference type="PROSITE" id="PS00601">
    <property type="entry name" value="IRF_1"/>
    <property type="match status" value="1"/>
</dbReference>
<dbReference type="EMBL" id="WKFB01000540">
    <property type="protein sequence ID" value="KAF6719980.1"/>
    <property type="molecule type" value="Genomic_DNA"/>
</dbReference>
<feature type="compositionally biased region" description="Basic and acidic residues" evidence="7">
    <location>
        <begin position="125"/>
        <end position="134"/>
    </location>
</feature>
<dbReference type="InterPro" id="IPR017855">
    <property type="entry name" value="SMAD-like_dom_sf"/>
</dbReference>
<evidence type="ECO:0000256" key="2">
    <source>
        <dbReference type="ARBA" id="ARBA00023015"/>
    </source>
</evidence>
<keyword evidence="6" id="KW-0539">Nucleus</keyword>
<organism evidence="9 10">
    <name type="scientific">Oryzias melastigma</name>
    <name type="common">Marine medaka</name>
    <dbReference type="NCBI Taxonomy" id="30732"/>
    <lineage>
        <taxon>Eukaryota</taxon>
        <taxon>Metazoa</taxon>
        <taxon>Chordata</taxon>
        <taxon>Craniata</taxon>
        <taxon>Vertebrata</taxon>
        <taxon>Euteleostomi</taxon>
        <taxon>Actinopterygii</taxon>
        <taxon>Neopterygii</taxon>
        <taxon>Teleostei</taxon>
        <taxon>Neoteleostei</taxon>
        <taxon>Acanthomorphata</taxon>
        <taxon>Ovalentaria</taxon>
        <taxon>Atherinomorphae</taxon>
        <taxon>Beloniformes</taxon>
        <taxon>Adrianichthyidae</taxon>
        <taxon>Oryziinae</taxon>
        <taxon>Oryzias</taxon>
    </lineage>
</organism>
<dbReference type="PANTHER" id="PTHR11949:SF26">
    <property type="entry name" value="INTERFERON REGULATORY FACTOR 9"/>
    <property type="match status" value="1"/>
</dbReference>
<evidence type="ECO:0000259" key="8">
    <source>
        <dbReference type="PROSITE" id="PS51507"/>
    </source>
</evidence>
<dbReference type="SMART" id="SM01243">
    <property type="entry name" value="IRF-3"/>
    <property type="match status" value="1"/>
</dbReference>
<evidence type="ECO:0000256" key="7">
    <source>
        <dbReference type="SAM" id="MobiDB-lite"/>
    </source>
</evidence>
<comment type="caution">
    <text evidence="9">The sequence shown here is derived from an EMBL/GenBank/DDBJ whole genome shotgun (WGS) entry which is preliminary data.</text>
</comment>
<evidence type="ECO:0000256" key="6">
    <source>
        <dbReference type="ARBA" id="ARBA00023242"/>
    </source>
</evidence>
<dbReference type="GO" id="GO:0002376">
    <property type="term" value="P:immune system process"/>
    <property type="evidence" value="ECO:0007669"/>
    <property type="project" value="TreeGrafter"/>
</dbReference>
<reference evidence="9" key="1">
    <citation type="journal article" name="BMC Genomics">
        <title>Long-read sequencing and de novo genome assembly of marine medaka (Oryzias melastigma).</title>
        <authorList>
            <person name="Liang P."/>
            <person name="Saqib H.S.A."/>
            <person name="Ni X."/>
            <person name="Shen Y."/>
        </authorList>
    </citation>
    <scope>NUCLEOTIDE SEQUENCE</scope>
    <source>
        <strain evidence="9">Bigg-433</strain>
    </source>
</reference>
<dbReference type="SMART" id="SM00348">
    <property type="entry name" value="IRF"/>
    <property type="match status" value="1"/>
</dbReference>
<dbReference type="InterPro" id="IPR001346">
    <property type="entry name" value="Interferon_reg_fact_DNA-bd_dom"/>
</dbReference>
<dbReference type="InterPro" id="IPR019817">
    <property type="entry name" value="Interferon_reg_fac_CS"/>
</dbReference>
<dbReference type="FunFam" id="2.60.200.10:FF:000019">
    <property type="entry name" value="Interferon regulatory factor 9"/>
    <property type="match status" value="1"/>
</dbReference>
<keyword evidence="5" id="KW-0804">Transcription</keyword>
<dbReference type="PRINTS" id="PR00267">
    <property type="entry name" value="INTFRNREGFCT"/>
</dbReference>
<dbReference type="GO" id="GO:0045944">
    <property type="term" value="P:positive regulation of transcription by RNA polymerase II"/>
    <property type="evidence" value="ECO:0007669"/>
    <property type="project" value="UniProtKB-ARBA"/>
</dbReference>
<gene>
    <name evidence="9" type="ORF">FQA47_011026</name>
</gene>
<dbReference type="CDD" id="cd00103">
    <property type="entry name" value="IRF"/>
    <property type="match status" value="1"/>
</dbReference>
<evidence type="ECO:0000256" key="5">
    <source>
        <dbReference type="ARBA" id="ARBA00023163"/>
    </source>
</evidence>
<proteinExistence type="predicted"/>
<dbReference type="Gene3D" id="1.10.10.10">
    <property type="entry name" value="Winged helix-like DNA-binding domain superfamily/Winged helix DNA-binding domain"/>
    <property type="match status" value="1"/>
</dbReference>